<dbReference type="SUPFAM" id="SSF53098">
    <property type="entry name" value="Ribonuclease H-like"/>
    <property type="match status" value="1"/>
</dbReference>
<dbReference type="InterPro" id="IPR012337">
    <property type="entry name" value="RNaseH-like_sf"/>
</dbReference>
<dbReference type="PANTHER" id="PTHR42648:SF18">
    <property type="entry name" value="RETROTRANSPOSON, UNCLASSIFIED-LIKE PROTEIN"/>
    <property type="match status" value="1"/>
</dbReference>
<dbReference type="InterPro" id="IPR036397">
    <property type="entry name" value="RNaseH_sf"/>
</dbReference>
<proteinExistence type="predicted"/>
<dbReference type="InterPro" id="IPR057670">
    <property type="entry name" value="SH3_retrovirus"/>
</dbReference>
<feature type="compositionally biased region" description="Basic and acidic residues" evidence="1">
    <location>
        <begin position="158"/>
        <end position="173"/>
    </location>
</feature>
<evidence type="ECO:0000313" key="3">
    <source>
        <dbReference type="EMBL" id="KAL0452913.1"/>
    </source>
</evidence>
<dbReference type="InterPro" id="IPR025724">
    <property type="entry name" value="GAG-pre-integrase_dom"/>
</dbReference>
<dbReference type="GO" id="GO:0003676">
    <property type="term" value="F:nucleic acid binding"/>
    <property type="evidence" value="ECO:0007669"/>
    <property type="project" value="InterPro"/>
</dbReference>
<evidence type="ECO:0000259" key="2">
    <source>
        <dbReference type="PROSITE" id="PS50994"/>
    </source>
</evidence>
<reference evidence="3" key="1">
    <citation type="submission" date="2020-06" db="EMBL/GenBank/DDBJ databases">
        <authorList>
            <person name="Li T."/>
            <person name="Hu X."/>
            <person name="Zhang T."/>
            <person name="Song X."/>
            <person name="Zhang H."/>
            <person name="Dai N."/>
            <person name="Sheng W."/>
            <person name="Hou X."/>
            <person name="Wei L."/>
        </authorList>
    </citation>
    <scope>NUCLEOTIDE SEQUENCE</scope>
    <source>
        <strain evidence="3">KEN1</strain>
        <tissue evidence="3">Leaf</tissue>
    </source>
</reference>
<dbReference type="AlphaFoldDB" id="A0AAW2XGK7"/>
<accession>A0AAW2XGK7</accession>
<name>A0AAW2XGK7_9LAMI</name>
<feature type="region of interest" description="Disordered" evidence="1">
    <location>
        <begin position="153"/>
        <end position="185"/>
    </location>
</feature>
<reference evidence="3" key="2">
    <citation type="journal article" date="2024" name="Plant">
        <title>Genomic evolution and insights into agronomic trait innovations of Sesamum species.</title>
        <authorList>
            <person name="Miao H."/>
            <person name="Wang L."/>
            <person name="Qu L."/>
            <person name="Liu H."/>
            <person name="Sun Y."/>
            <person name="Le M."/>
            <person name="Wang Q."/>
            <person name="Wei S."/>
            <person name="Zheng Y."/>
            <person name="Lin W."/>
            <person name="Duan Y."/>
            <person name="Cao H."/>
            <person name="Xiong S."/>
            <person name="Wang X."/>
            <person name="Wei L."/>
            <person name="Li C."/>
            <person name="Ma Q."/>
            <person name="Ju M."/>
            <person name="Zhao R."/>
            <person name="Li G."/>
            <person name="Mu C."/>
            <person name="Tian Q."/>
            <person name="Mei H."/>
            <person name="Zhang T."/>
            <person name="Gao T."/>
            <person name="Zhang H."/>
        </authorList>
    </citation>
    <scope>NUCLEOTIDE SEQUENCE</scope>
    <source>
        <strain evidence="3">KEN1</strain>
    </source>
</reference>
<feature type="domain" description="Integrase catalytic" evidence="2">
    <location>
        <begin position="420"/>
        <end position="586"/>
    </location>
</feature>
<dbReference type="GO" id="GO:0015074">
    <property type="term" value="P:DNA integration"/>
    <property type="evidence" value="ECO:0007669"/>
    <property type="project" value="InterPro"/>
</dbReference>
<comment type="caution">
    <text evidence="3">The sequence shown here is derived from an EMBL/GenBank/DDBJ whole genome shotgun (WGS) entry which is preliminary data.</text>
</comment>
<dbReference type="Gene3D" id="3.30.420.10">
    <property type="entry name" value="Ribonuclease H-like superfamily/Ribonuclease H"/>
    <property type="match status" value="1"/>
</dbReference>
<dbReference type="PROSITE" id="PS50994">
    <property type="entry name" value="INTEGRASE"/>
    <property type="match status" value="1"/>
</dbReference>
<dbReference type="InterPro" id="IPR039537">
    <property type="entry name" value="Retrotran_Ty1/copia-like"/>
</dbReference>
<dbReference type="InterPro" id="IPR001584">
    <property type="entry name" value="Integrase_cat-core"/>
</dbReference>
<dbReference type="Pfam" id="PF13976">
    <property type="entry name" value="gag_pre-integrs"/>
    <property type="match status" value="1"/>
</dbReference>
<dbReference type="EMBL" id="JACGWN010000004">
    <property type="protein sequence ID" value="KAL0452913.1"/>
    <property type="molecule type" value="Genomic_DNA"/>
</dbReference>
<gene>
    <name evidence="3" type="ORF">Slati_1269400</name>
</gene>
<dbReference type="Pfam" id="PF25597">
    <property type="entry name" value="SH3_retrovirus"/>
    <property type="match status" value="1"/>
</dbReference>
<organism evidence="3">
    <name type="scientific">Sesamum latifolium</name>
    <dbReference type="NCBI Taxonomy" id="2727402"/>
    <lineage>
        <taxon>Eukaryota</taxon>
        <taxon>Viridiplantae</taxon>
        <taxon>Streptophyta</taxon>
        <taxon>Embryophyta</taxon>
        <taxon>Tracheophyta</taxon>
        <taxon>Spermatophyta</taxon>
        <taxon>Magnoliopsida</taxon>
        <taxon>eudicotyledons</taxon>
        <taxon>Gunneridae</taxon>
        <taxon>Pentapetalae</taxon>
        <taxon>asterids</taxon>
        <taxon>lamiids</taxon>
        <taxon>Lamiales</taxon>
        <taxon>Pedaliaceae</taxon>
        <taxon>Sesamum</taxon>
    </lineage>
</organism>
<dbReference type="Pfam" id="PF00665">
    <property type="entry name" value="rve"/>
    <property type="match status" value="1"/>
</dbReference>
<protein>
    <submittedName>
        <fullName evidence="3">Retrovirus-related Pol polyprotein from transposon RE2</fullName>
    </submittedName>
</protein>
<sequence length="669" mass="77431">MFILKTTIEEDVLEHIRESKTLKEAWDMFAKLFFKKNDTKLQLIKSELLSVAQRDLIVAQYFQKVKSLCREISKLNPEAPIGEARMKRIIIHGLKLEFRSFIVAIQEWPTQPSLVEFENLLAGQEALAKQMGGVSLKNDEEALYANKGRRNSKMGRFKRSDDKTRGHQSERSTRTAGSSKNHDNSKKFEGKCYNYRRKVTWREISGQRKMSWKSNIVTSKIEDEWDFEASFAADEDELAFAATISNQINYESDWIVDLECSNHKSGDKEKLKNVSKYMGSRVVVTADNSKLPIAHVGVKKNLLSVAQLTSSGYIVLFGSQDVKVYQKVEILGEPVMMGRRIESVYMMSAEIAYVDKARRNKNADLWHMRLSHVSYSKLDTMMKKSMLKELSKLEVRRDTVCADCQYDKTHQLPYEESNFRAKEPLEFIHSNVFGPIKQASIGGMKYMVTFIDDFSRYVWIYFMKNKPETLMKFKDFKKSVETEIGRGVWCLRTDNRREYTSDEFFDFIQEVKIRQQFTYPSTPQQNGVSVRKNRHLAEICRSMLHAKNVLGQLWVEAMKTTAFVINKLPQQSKMEKKAIRCFFVGYDSQRKGWRCCDPTTRNCYTSQNVVFDETSSWWSPSKEVLPNFGVFEEALEDSQIKLISKIKAANGDQDVKEGAAQNSWQTGVY</sequence>
<evidence type="ECO:0000256" key="1">
    <source>
        <dbReference type="SAM" id="MobiDB-lite"/>
    </source>
</evidence>
<dbReference type="PANTHER" id="PTHR42648">
    <property type="entry name" value="TRANSPOSASE, PUTATIVE-RELATED"/>
    <property type="match status" value="1"/>
</dbReference>